<evidence type="ECO:0000256" key="2">
    <source>
        <dbReference type="SAM" id="SignalP"/>
    </source>
</evidence>
<keyword evidence="2" id="KW-0732">Signal</keyword>
<evidence type="ECO:0000313" key="3">
    <source>
        <dbReference type="EMBL" id="MCQ8104342.1"/>
    </source>
</evidence>
<keyword evidence="4" id="KW-1185">Reference proteome</keyword>
<dbReference type="RefSeq" id="WP_256602142.1">
    <property type="nucleotide sequence ID" value="NZ_JANIBJ010000015.1"/>
</dbReference>
<organism evidence="3 4">
    <name type="scientific">Methylomonas subterranea</name>
    <dbReference type="NCBI Taxonomy" id="2952225"/>
    <lineage>
        <taxon>Bacteria</taxon>
        <taxon>Pseudomonadati</taxon>
        <taxon>Pseudomonadota</taxon>
        <taxon>Gammaproteobacteria</taxon>
        <taxon>Methylococcales</taxon>
        <taxon>Methylococcaceae</taxon>
        <taxon>Methylomonas</taxon>
    </lineage>
</organism>
<accession>A0ABT1TGW8</accession>
<feature type="region of interest" description="Disordered" evidence="1">
    <location>
        <begin position="27"/>
        <end position="69"/>
    </location>
</feature>
<feature type="signal peptide" evidence="2">
    <location>
        <begin position="1"/>
        <end position="25"/>
    </location>
</feature>
<protein>
    <submittedName>
        <fullName evidence="3">RcnB family protein</fullName>
    </submittedName>
</protein>
<comment type="caution">
    <text evidence="3">The sequence shown here is derived from an EMBL/GenBank/DDBJ whole genome shotgun (WGS) entry which is preliminary data.</text>
</comment>
<sequence>MMNFRKPFGWTIVLLLAGVMTGAPAWAEKPDKAGGGKPQQKSHPQKRHEQYDQRERRQDADRGQAKQREMGGFMEHQGAVIRDFYAHEFRAGKCPPGLAKKNNGCLPPGQIKRWEMGRPLPRDLVYYDLPASLIRQIGYPPTGYRYVRVANDILMITIGTGLVVDAIADLTGMP</sequence>
<name>A0ABT1TGW8_9GAMM</name>
<gene>
    <name evidence="3" type="ORF">NP590_09520</name>
</gene>
<reference evidence="3 4" key="1">
    <citation type="submission" date="2022-07" db="EMBL/GenBank/DDBJ databases">
        <title>Methylomonas rivi sp. nov., Methylomonas rosea sp. nov., Methylomonas aureus sp. nov. and Methylomonas subterranea sp. nov., four novel methanotrophs isolated from a freshwater creek and the deep terrestrial subsurface.</title>
        <authorList>
            <person name="Abin C."/>
            <person name="Sankaranarayanan K."/>
            <person name="Garner C."/>
            <person name="Sindelar R."/>
            <person name="Kotary K."/>
            <person name="Garner R."/>
            <person name="Barclay S."/>
            <person name="Lawson P."/>
            <person name="Krumholz L."/>
        </authorList>
    </citation>
    <scope>NUCLEOTIDE SEQUENCE [LARGE SCALE GENOMIC DNA]</scope>
    <source>
        <strain evidence="3 4">SURF-2</strain>
    </source>
</reference>
<proteinExistence type="predicted"/>
<feature type="compositionally biased region" description="Basic and acidic residues" evidence="1">
    <location>
        <begin position="47"/>
        <end position="69"/>
    </location>
</feature>
<dbReference type="Gene3D" id="3.10.450.160">
    <property type="entry name" value="inner membrane protein cigr"/>
    <property type="match status" value="1"/>
</dbReference>
<evidence type="ECO:0000256" key="1">
    <source>
        <dbReference type="SAM" id="MobiDB-lite"/>
    </source>
</evidence>
<dbReference type="EMBL" id="JANIBJ010000015">
    <property type="protein sequence ID" value="MCQ8104342.1"/>
    <property type="molecule type" value="Genomic_DNA"/>
</dbReference>
<evidence type="ECO:0000313" key="4">
    <source>
        <dbReference type="Proteomes" id="UP001524499"/>
    </source>
</evidence>
<dbReference type="Proteomes" id="UP001524499">
    <property type="component" value="Unassembled WGS sequence"/>
</dbReference>
<feature type="chain" id="PRO_5047136006" evidence="2">
    <location>
        <begin position="26"/>
        <end position="174"/>
    </location>
</feature>